<feature type="binding site" evidence="2">
    <location>
        <position position="83"/>
    </location>
    <ligand>
        <name>7-chloro-L-tryptophan</name>
        <dbReference type="ChEBI" id="CHEBI:58713"/>
    </ligand>
</feature>
<dbReference type="EMBL" id="WNKX01000001">
    <property type="protein sequence ID" value="MTW09435.1"/>
    <property type="molecule type" value="Genomic_DNA"/>
</dbReference>
<dbReference type="RefSeq" id="WP_155452396.1">
    <property type="nucleotide sequence ID" value="NZ_WNKX01000001.1"/>
</dbReference>
<reference evidence="3 4" key="1">
    <citation type="submission" date="2019-11" db="EMBL/GenBank/DDBJ databases">
        <title>Type strains purchased from KCTC, JCM and DSMZ.</title>
        <authorList>
            <person name="Lu H."/>
        </authorList>
    </citation>
    <scope>NUCLEOTIDE SEQUENCE [LARGE SCALE GENOMIC DNA]</scope>
    <source>
        <strain evidence="3 4">JCM 31587</strain>
    </source>
</reference>
<feature type="active site" evidence="1">
    <location>
        <position position="83"/>
    </location>
</feature>
<dbReference type="Proteomes" id="UP000472320">
    <property type="component" value="Unassembled WGS sequence"/>
</dbReference>
<dbReference type="PIRSF" id="PIRSF011396">
    <property type="entry name" value="Trp_halogenase"/>
    <property type="match status" value="1"/>
</dbReference>
<evidence type="ECO:0000313" key="4">
    <source>
        <dbReference type="Proteomes" id="UP000472320"/>
    </source>
</evidence>
<dbReference type="InterPro" id="IPR006905">
    <property type="entry name" value="Flavin_halogenase"/>
</dbReference>
<dbReference type="Pfam" id="PF04820">
    <property type="entry name" value="Trp_halogenase"/>
    <property type="match status" value="1"/>
</dbReference>
<feature type="binding site" evidence="2">
    <location>
        <begin position="14"/>
        <end position="17"/>
    </location>
    <ligand>
        <name>FAD</name>
        <dbReference type="ChEBI" id="CHEBI:57692"/>
    </ligand>
</feature>
<dbReference type="InterPro" id="IPR033856">
    <property type="entry name" value="Trp_halogen"/>
</dbReference>
<feature type="binding site" evidence="2">
    <location>
        <position position="352"/>
    </location>
    <ligand>
        <name>L-tryptophan</name>
        <dbReference type="ChEBI" id="CHEBI:57912"/>
    </ligand>
</feature>
<dbReference type="AlphaFoldDB" id="A0A6L6QB69"/>
<keyword evidence="2" id="KW-0285">Flavoprotein</keyword>
<accession>A0A6L6QB69</accession>
<evidence type="ECO:0000313" key="3">
    <source>
        <dbReference type="EMBL" id="MTW09435.1"/>
    </source>
</evidence>
<evidence type="ECO:0000256" key="1">
    <source>
        <dbReference type="PIRSR" id="PIRSR011396-1"/>
    </source>
</evidence>
<keyword evidence="2" id="KW-0547">Nucleotide-binding</keyword>
<dbReference type="InterPro" id="IPR050816">
    <property type="entry name" value="Flavin-dep_Halogenase_NPB"/>
</dbReference>
<protein>
    <submittedName>
        <fullName evidence="3">Tryptophan 7-halogenase</fullName>
    </submittedName>
</protein>
<dbReference type="PANTHER" id="PTHR43747:SF4">
    <property type="entry name" value="FLAVIN-DEPENDENT TRYPTOPHAN HALOGENASE"/>
    <property type="match status" value="1"/>
</dbReference>
<dbReference type="PANTHER" id="PTHR43747">
    <property type="entry name" value="FAD-BINDING PROTEIN"/>
    <property type="match status" value="1"/>
</dbReference>
<dbReference type="InterPro" id="IPR036188">
    <property type="entry name" value="FAD/NAD-bd_sf"/>
</dbReference>
<dbReference type="GO" id="GO:0000166">
    <property type="term" value="F:nucleotide binding"/>
    <property type="evidence" value="ECO:0007669"/>
    <property type="project" value="UniProtKB-KW"/>
</dbReference>
<sequence>MASNAIRQVVVMGGGSAGWLAAAILAADHPADQPGGLQVTLVESPDVPIIGVGEGTWPTMRDTLRRIGVSESVFFRECDAAFKQGSRFNRWVTGAADDVYFHPFVLPQGYGEANLAERWQQAHSHIPFADLASFQPHLCVSGKAPKQPSTPEFAAVANYGYHLDAGKFAVFLRKHCTERLGVRHVLDHITSIATAPNGDISALQGASHGPLAGDLFIDCTGLQSRLLGQHYEVPFLPQKHVLFNDSALAVQIPYPSADSPIASQTSSTAQRSGWIWDIGLPARRGIGHVYSSAHSSDEDAERALRQYIVDSGGPPDIPSPRKLTFNPGYREQFWHRNCVAIGLSAGFIEPLEASALAMVELSASMLSEEMPATRGIMDLAARRFNDAFRYRWERVIDFLKLHYVLSKRRDSPYWIDNRESVPARLAEMLALWRHRQPSRYDFGRADEVFPSASWQYVLYGMGFRSEAGGGIRRRDNDQAADNYFREAASLTHRMLAALPTNRELIDHIRRHGLPTI</sequence>
<name>A0A6L6QB69_9BURK</name>
<keyword evidence="2" id="KW-0274">FAD</keyword>
<dbReference type="GO" id="GO:0004497">
    <property type="term" value="F:monooxygenase activity"/>
    <property type="evidence" value="ECO:0007669"/>
    <property type="project" value="InterPro"/>
</dbReference>
<organism evidence="3 4">
    <name type="scientific">Massilia eburnea</name>
    <dbReference type="NCBI Taxonomy" id="1776165"/>
    <lineage>
        <taxon>Bacteria</taxon>
        <taxon>Pseudomonadati</taxon>
        <taxon>Pseudomonadota</taxon>
        <taxon>Betaproteobacteria</taxon>
        <taxon>Burkholderiales</taxon>
        <taxon>Oxalobacteraceae</taxon>
        <taxon>Telluria group</taxon>
        <taxon>Massilia</taxon>
    </lineage>
</organism>
<dbReference type="OrthoDB" id="8868802at2"/>
<feature type="binding site" evidence="2">
    <location>
        <position position="343"/>
    </location>
    <ligand>
        <name>FAD</name>
        <dbReference type="ChEBI" id="CHEBI:57692"/>
    </ligand>
</feature>
<dbReference type="SUPFAM" id="SSF51905">
    <property type="entry name" value="FAD/NAD(P)-binding domain"/>
    <property type="match status" value="1"/>
</dbReference>
<proteinExistence type="predicted"/>
<dbReference type="Gene3D" id="3.50.50.60">
    <property type="entry name" value="FAD/NAD(P)-binding domain"/>
    <property type="match status" value="1"/>
</dbReference>
<comment type="caution">
    <text evidence="3">The sequence shown here is derived from an EMBL/GenBank/DDBJ whole genome shotgun (WGS) entry which is preliminary data.</text>
</comment>
<keyword evidence="4" id="KW-1185">Reference proteome</keyword>
<gene>
    <name evidence="3" type="ORF">GM658_02375</name>
</gene>
<evidence type="ECO:0000256" key="2">
    <source>
        <dbReference type="PIRSR" id="PIRSR011396-2"/>
    </source>
</evidence>